<protein>
    <submittedName>
        <fullName evidence="1">Uncharacterized protein</fullName>
    </submittedName>
</protein>
<dbReference type="RefSeq" id="WP_106300014.1">
    <property type="nucleotide sequence ID" value="NZ_PVWO01000017.1"/>
</dbReference>
<evidence type="ECO:0000313" key="1">
    <source>
        <dbReference type="EMBL" id="PSB58999.1"/>
    </source>
</evidence>
<reference evidence="1 2" key="1">
    <citation type="submission" date="2018-03" db="EMBL/GenBank/DDBJ databases">
        <title>The ancient ancestry and fast evolution of plastids.</title>
        <authorList>
            <person name="Moore K.R."/>
            <person name="Magnabosco C."/>
            <person name="Momper L."/>
            <person name="Gold D.A."/>
            <person name="Bosak T."/>
            <person name="Fournier G.P."/>
        </authorList>
    </citation>
    <scope>NUCLEOTIDE SEQUENCE [LARGE SCALE GENOMIC DNA]</scope>
    <source>
        <strain evidence="1 2">CCALA 037</strain>
    </source>
</reference>
<organism evidence="1 2">
    <name type="scientific">Chamaesiphon polymorphus CCALA 037</name>
    <dbReference type="NCBI Taxonomy" id="2107692"/>
    <lineage>
        <taxon>Bacteria</taxon>
        <taxon>Bacillati</taxon>
        <taxon>Cyanobacteriota</taxon>
        <taxon>Cyanophyceae</taxon>
        <taxon>Gomontiellales</taxon>
        <taxon>Chamaesiphonaceae</taxon>
        <taxon>Chamaesiphon</taxon>
    </lineage>
</organism>
<comment type="caution">
    <text evidence="1">The sequence shown here is derived from an EMBL/GenBank/DDBJ whole genome shotgun (WGS) entry which is preliminary data.</text>
</comment>
<gene>
    <name evidence="1" type="ORF">C7B77_02560</name>
</gene>
<keyword evidence="2" id="KW-1185">Reference proteome</keyword>
<name>A0A2T1GM76_9CYAN</name>
<dbReference type="Proteomes" id="UP000238937">
    <property type="component" value="Unassembled WGS sequence"/>
</dbReference>
<dbReference type="OrthoDB" id="9951470at2"/>
<dbReference type="EMBL" id="PVWO01000017">
    <property type="protein sequence ID" value="PSB58999.1"/>
    <property type="molecule type" value="Genomic_DNA"/>
</dbReference>
<sequence length="75" mass="8367">MLIYSKFRQTQLDAPTSVCSIGSCLPIPTNDGYTYVKPSQLFQAPSQDEPNCRWRSPGAALVRIDITPMFGVCHF</sequence>
<accession>A0A2T1GM76</accession>
<proteinExistence type="predicted"/>
<dbReference type="AlphaFoldDB" id="A0A2T1GM76"/>
<evidence type="ECO:0000313" key="2">
    <source>
        <dbReference type="Proteomes" id="UP000238937"/>
    </source>
</evidence>
<dbReference type="PROSITE" id="PS51257">
    <property type="entry name" value="PROKAR_LIPOPROTEIN"/>
    <property type="match status" value="1"/>
</dbReference>